<evidence type="ECO:0000313" key="1">
    <source>
        <dbReference type="EMBL" id="KAK8882337.1"/>
    </source>
</evidence>
<sequence>MKIELGRIRAFKIEFGRIREFKIELKRNNFESNNMSIDNVNDIPSLTEEDIQKVRDDLFHGIAEEFKENGLYVESLNYTNPELNHVLSVENTPKIPFEYQEEQTLLNYHKNMKAVSKKVDLHGYTKYGASQALRRSIINSDRHHPNYIKAIVGRGIHSKDQPVMPTVVREVSSQMNLPPPSMHKSNEGYMIIFVPQKKYFDDDNDQI</sequence>
<proteinExistence type="predicted"/>
<evidence type="ECO:0008006" key="3">
    <source>
        <dbReference type="Google" id="ProtNLM"/>
    </source>
</evidence>
<dbReference type="Gene3D" id="3.30.1370.110">
    <property type="match status" value="1"/>
</dbReference>
<evidence type="ECO:0000313" key="2">
    <source>
        <dbReference type="Proteomes" id="UP001470230"/>
    </source>
</evidence>
<comment type="caution">
    <text evidence="1">The sequence shown here is derived from an EMBL/GenBank/DDBJ whole genome shotgun (WGS) entry which is preliminary data.</text>
</comment>
<reference evidence="1 2" key="1">
    <citation type="submission" date="2024-04" db="EMBL/GenBank/DDBJ databases">
        <title>Tritrichomonas musculus Genome.</title>
        <authorList>
            <person name="Alves-Ferreira E."/>
            <person name="Grigg M."/>
            <person name="Lorenzi H."/>
            <person name="Galac M."/>
        </authorList>
    </citation>
    <scope>NUCLEOTIDE SEQUENCE [LARGE SCALE GENOMIC DNA]</scope>
    <source>
        <strain evidence="1 2">EAF2021</strain>
    </source>
</reference>
<dbReference type="Proteomes" id="UP001470230">
    <property type="component" value="Unassembled WGS sequence"/>
</dbReference>
<organism evidence="1 2">
    <name type="scientific">Tritrichomonas musculus</name>
    <dbReference type="NCBI Taxonomy" id="1915356"/>
    <lineage>
        <taxon>Eukaryota</taxon>
        <taxon>Metamonada</taxon>
        <taxon>Parabasalia</taxon>
        <taxon>Tritrichomonadida</taxon>
        <taxon>Tritrichomonadidae</taxon>
        <taxon>Tritrichomonas</taxon>
    </lineage>
</organism>
<dbReference type="EMBL" id="JAPFFF010000009">
    <property type="protein sequence ID" value="KAK8882337.1"/>
    <property type="molecule type" value="Genomic_DNA"/>
</dbReference>
<accession>A0ABR2JTZ0</accession>
<name>A0ABR2JTZ0_9EUKA</name>
<dbReference type="SUPFAM" id="SSF160443">
    <property type="entry name" value="SMR domain-like"/>
    <property type="match status" value="1"/>
</dbReference>
<protein>
    <recommendedName>
        <fullName evidence="3">Smr domain-containing protein</fullName>
    </recommendedName>
</protein>
<dbReference type="InterPro" id="IPR036063">
    <property type="entry name" value="Smr_dom_sf"/>
</dbReference>
<keyword evidence="2" id="KW-1185">Reference proteome</keyword>
<gene>
    <name evidence="1" type="ORF">M9Y10_044979</name>
</gene>